<keyword evidence="1" id="KW-0175">Coiled coil</keyword>
<comment type="caution">
    <text evidence="2">The sequence shown here is derived from an EMBL/GenBank/DDBJ whole genome shotgun (WGS) entry which is preliminary data.</text>
</comment>
<feature type="coiled-coil region" evidence="1">
    <location>
        <begin position="64"/>
        <end position="91"/>
    </location>
</feature>
<reference evidence="2" key="1">
    <citation type="submission" date="2021-02" db="EMBL/GenBank/DDBJ databases">
        <authorList>
            <person name="Dougan E. K."/>
            <person name="Rhodes N."/>
            <person name="Thang M."/>
            <person name="Chan C."/>
        </authorList>
    </citation>
    <scope>NUCLEOTIDE SEQUENCE</scope>
</reference>
<evidence type="ECO:0000313" key="2">
    <source>
        <dbReference type="EMBL" id="CAE8625704.1"/>
    </source>
</evidence>
<name>A0A813GFL6_POLGL</name>
<feature type="non-terminal residue" evidence="2">
    <location>
        <position position="353"/>
    </location>
</feature>
<proteinExistence type="predicted"/>
<dbReference type="AlphaFoldDB" id="A0A813GFL6"/>
<sequence>KHIALVSEQASHQLQEATRVQVAAQAKLSESMERAEKTQTEFQERVGHLATTLREVGELQERSLQDTQKQVEAMRLRLNATEEKLSKVEASTKEADEWQDKRIAETELLIGSLNTKIPQDIEAFHGEKVKPIIHTQEWQAEALKDSGRQIETLREGLASLHNVQKDILSELSNSKISLETSHADLKGRIDEADKALADYHRRNGADVESVKSQLNTAQQTLSRELNDDSKRLVQRNTKIDLQVQRLDENAERQAQKLDEHGERLETHGGKLDELGVSVTDLMVDSKSYELTLAHHEKRLVELADGVKQALDHVIDDEQNAQIKALELALKDQSHQLQTLQSEASRTRTDSTVD</sequence>
<organism evidence="2 3">
    <name type="scientific">Polarella glacialis</name>
    <name type="common">Dinoflagellate</name>
    <dbReference type="NCBI Taxonomy" id="89957"/>
    <lineage>
        <taxon>Eukaryota</taxon>
        <taxon>Sar</taxon>
        <taxon>Alveolata</taxon>
        <taxon>Dinophyceae</taxon>
        <taxon>Suessiales</taxon>
        <taxon>Suessiaceae</taxon>
        <taxon>Polarella</taxon>
    </lineage>
</organism>
<evidence type="ECO:0000256" key="1">
    <source>
        <dbReference type="SAM" id="Coils"/>
    </source>
</evidence>
<dbReference type="Proteomes" id="UP000654075">
    <property type="component" value="Unassembled WGS sequence"/>
</dbReference>
<gene>
    <name evidence="2" type="ORF">PGLA1383_LOCUS42697</name>
</gene>
<accession>A0A813GFL6</accession>
<protein>
    <submittedName>
        <fullName evidence="2">Uncharacterized protein</fullName>
    </submittedName>
</protein>
<dbReference type="EMBL" id="CAJNNV010028775">
    <property type="protein sequence ID" value="CAE8625704.1"/>
    <property type="molecule type" value="Genomic_DNA"/>
</dbReference>
<evidence type="ECO:0000313" key="3">
    <source>
        <dbReference type="Proteomes" id="UP000654075"/>
    </source>
</evidence>
<keyword evidence="3" id="KW-1185">Reference proteome</keyword>
<feature type="non-terminal residue" evidence="2">
    <location>
        <position position="1"/>
    </location>
</feature>
<feature type="coiled-coil region" evidence="1">
    <location>
        <begin position="182"/>
        <end position="263"/>
    </location>
</feature>